<comment type="similarity">
    <text evidence="1 7">Belongs to the GcvT family.</text>
</comment>
<dbReference type="HAMAP" id="MF_00259">
    <property type="entry name" value="GcvT"/>
    <property type="match status" value="1"/>
</dbReference>
<dbReference type="GO" id="GO:0004047">
    <property type="term" value="F:aminomethyltransferase activity"/>
    <property type="evidence" value="ECO:0007669"/>
    <property type="project" value="UniProtKB-UniRule"/>
</dbReference>
<feature type="binding site" evidence="8">
    <location>
        <position position="197"/>
    </location>
    <ligand>
        <name>substrate</name>
    </ligand>
</feature>
<dbReference type="InterPro" id="IPR028896">
    <property type="entry name" value="GcvT/YgfZ/DmdA"/>
</dbReference>
<evidence type="ECO:0000256" key="3">
    <source>
        <dbReference type="ARBA" id="ARBA00022576"/>
    </source>
</evidence>
<evidence type="ECO:0000259" key="9">
    <source>
        <dbReference type="Pfam" id="PF01571"/>
    </source>
</evidence>
<dbReference type="NCBIfam" id="TIGR00528">
    <property type="entry name" value="gcvT"/>
    <property type="match status" value="1"/>
</dbReference>
<evidence type="ECO:0000313" key="11">
    <source>
        <dbReference type="EMBL" id="VBB08350.1"/>
    </source>
</evidence>
<dbReference type="InterPro" id="IPR022903">
    <property type="entry name" value="GcvT_bac"/>
</dbReference>
<dbReference type="AlphaFoldDB" id="A0A498RBN3"/>
<feature type="domain" description="GCVT N-terminal" evidence="9">
    <location>
        <begin position="7"/>
        <end position="264"/>
    </location>
</feature>
<protein>
    <recommendedName>
        <fullName evidence="2 7">Aminomethyltransferase</fullName>
        <ecNumber evidence="2 7">2.1.2.10</ecNumber>
    </recommendedName>
    <alternativeName>
        <fullName evidence="5 7">Glycine cleavage system T protein</fullName>
    </alternativeName>
</protein>
<comment type="subunit">
    <text evidence="7">The glycine cleavage system is composed of four proteins: P, T, L and H.</text>
</comment>
<dbReference type="Pfam" id="PF01571">
    <property type="entry name" value="GCV_T"/>
    <property type="match status" value="1"/>
</dbReference>
<dbReference type="Gene3D" id="3.30.1360.120">
    <property type="entry name" value="Probable tRNA modification gtpase trme, domain 1"/>
    <property type="match status" value="1"/>
</dbReference>
<evidence type="ECO:0000256" key="7">
    <source>
        <dbReference type="HAMAP-Rule" id="MF_00259"/>
    </source>
</evidence>
<organism evidence="11 12">
    <name type="scientific">Lucifera butyrica</name>
    <dbReference type="NCBI Taxonomy" id="1351585"/>
    <lineage>
        <taxon>Bacteria</taxon>
        <taxon>Bacillati</taxon>
        <taxon>Bacillota</taxon>
        <taxon>Negativicutes</taxon>
        <taxon>Veillonellales</taxon>
        <taxon>Veillonellaceae</taxon>
        <taxon>Lucifera</taxon>
    </lineage>
</organism>
<comment type="function">
    <text evidence="7">The glycine cleavage system catalyzes the degradation of glycine.</text>
</comment>
<comment type="catalytic activity">
    <reaction evidence="6 7">
        <text>N(6)-[(R)-S(8)-aminomethyldihydrolipoyl]-L-lysyl-[protein] + (6S)-5,6,7,8-tetrahydrofolate = N(6)-[(R)-dihydrolipoyl]-L-lysyl-[protein] + (6R)-5,10-methylene-5,6,7,8-tetrahydrofolate + NH4(+)</text>
        <dbReference type="Rhea" id="RHEA:16945"/>
        <dbReference type="Rhea" id="RHEA-COMP:10475"/>
        <dbReference type="Rhea" id="RHEA-COMP:10492"/>
        <dbReference type="ChEBI" id="CHEBI:15636"/>
        <dbReference type="ChEBI" id="CHEBI:28938"/>
        <dbReference type="ChEBI" id="CHEBI:57453"/>
        <dbReference type="ChEBI" id="CHEBI:83100"/>
        <dbReference type="ChEBI" id="CHEBI:83143"/>
        <dbReference type="EC" id="2.1.2.10"/>
    </reaction>
</comment>
<dbReference type="InterPro" id="IPR013977">
    <property type="entry name" value="GcvT_C"/>
</dbReference>
<dbReference type="GO" id="GO:0008483">
    <property type="term" value="F:transaminase activity"/>
    <property type="evidence" value="ECO:0007669"/>
    <property type="project" value="UniProtKB-KW"/>
</dbReference>
<dbReference type="GO" id="GO:0005829">
    <property type="term" value="C:cytosol"/>
    <property type="evidence" value="ECO:0007669"/>
    <property type="project" value="TreeGrafter"/>
</dbReference>
<evidence type="ECO:0000259" key="10">
    <source>
        <dbReference type="Pfam" id="PF08669"/>
    </source>
</evidence>
<keyword evidence="3 7" id="KW-0032">Aminotransferase</keyword>
<dbReference type="InterPro" id="IPR029043">
    <property type="entry name" value="GcvT/YgfZ_C"/>
</dbReference>
<dbReference type="Gene3D" id="3.30.70.1400">
    <property type="entry name" value="Aminomethyltransferase beta-barrel domains"/>
    <property type="match status" value="1"/>
</dbReference>
<dbReference type="GO" id="GO:0019464">
    <property type="term" value="P:glycine decarboxylation via glycine cleavage system"/>
    <property type="evidence" value="ECO:0007669"/>
    <property type="project" value="UniProtKB-UniRule"/>
</dbReference>
<keyword evidence="12" id="KW-1185">Reference proteome</keyword>
<gene>
    <name evidence="7" type="primary">gcvT</name>
    <name evidence="11" type="ORF">LUCI_3622</name>
</gene>
<dbReference type="InterPro" id="IPR027266">
    <property type="entry name" value="TrmE/GcvT-like"/>
</dbReference>
<proteinExistence type="inferred from homology"/>
<dbReference type="Gene3D" id="4.10.1250.10">
    <property type="entry name" value="Aminomethyltransferase fragment"/>
    <property type="match status" value="1"/>
</dbReference>
<dbReference type="FunFam" id="3.30.70.1400:FF:000001">
    <property type="entry name" value="Aminomethyltransferase"/>
    <property type="match status" value="1"/>
</dbReference>
<dbReference type="SUPFAM" id="SSF101790">
    <property type="entry name" value="Aminomethyltransferase beta-barrel domain"/>
    <property type="match status" value="1"/>
</dbReference>
<dbReference type="Proteomes" id="UP000277811">
    <property type="component" value="Unassembled WGS sequence"/>
</dbReference>
<dbReference type="Pfam" id="PF08669">
    <property type="entry name" value="GCV_T_C"/>
    <property type="match status" value="1"/>
</dbReference>
<evidence type="ECO:0000256" key="6">
    <source>
        <dbReference type="ARBA" id="ARBA00047665"/>
    </source>
</evidence>
<evidence type="ECO:0000313" key="12">
    <source>
        <dbReference type="Proteomes" id="UP000277811"/>
    </source>
</evidence>
<accession>A0A498RBN3</accession>
<dbReference type="PANTHER" id="PTHR43757">
    <property type="entry name" value="AMINOMETHYLTRANSFERASE"/>
    <property type="match status" value="1"/>
</dbReference>
<reference evidence="11 12" key="1">
    <citation type="submission" date="2018-06" db="EMBL/GenBank/DDBJ databases">
        <authorList>
            <person name="Strepis N."/>
        </authorList>
    </citation>
    <scope>NUCLEOTIDE SEQUENCE [LARGE SCALE GENOMIC DNA]</scope>
    <source>
        <strain evidence="11">LUCI</strain>
    </source>
</reference>
<sequence>MVRQTPLYEAHGRYGGKFVEFGGWLLPVQYAGILEEHRAVRQKAGLFDVSHMGEVRLTGPAALALVQRLVTNDASRLQAGQVQYSPMCYPEGGVVDDVLIYKQADEDYLLVVNAANTGKDWDWIRENAAGLEVTLQDLSAETAQLALQGPAAPTILSGLTTAPLGELPYYHFISRTEVAGKNVLLSRTGYTGEDGFEIYCATQDAVFLWDSLMSAGEVYGLQPAGLGCRDTLRFEACMPLYGHELSAGISPIEAGLGRYVKTDKGNFHGRKILADQKQNGTRRTLVGFEMLGRGIARAEYPILYGEKRIGTVTTGSYAPSLDKNLGLGLVDSEFAPLGQHFDISIRGKSVPAQVIPKPFYKRKGN</sequence>
<evidence type="ECO:0000256" key="1">
    <source>
        <dbReference type="ARBA" id="ARBA00008609"/>
    </source>
</evidence>
<dbReference type="InterPro" id="IPR006223">
    <property type="entry name" value="GcvT"/>
</dbReference>
<keyword evidence="4 7" id="KW-0808">Transferase</keyword>
<dbReference type="FunFam" id="2.40.30.110:FF:000003">
    <property type="entry name" value="Aminomethyltransferase"/>
    <property type="match status" value="1"/>
</dbReference>
<dbReference type="EC" id="2.1.2.10" evidence="2 7"/>
<name>A0A498RBN3_9FIRM</name>
<evidence type="ECO:0000256" key="8">
    <source>
        <dbReference type="PIRSR" id="PIRSR006487-1"/>
    </source>
</evidence>
<feature type="domain" description="Aminomethyltransferase C-terminal" evidence="10">
    <location>
        <begin position="283"/>
        <end position="361"/>
    </location>
</feature>
<dbReference type="NCBIfam" id="NF001567">
    <property type="entry name" value="PRK00389.1"/>
    <property type="match status" value="1"/>
</dbReference>
<dbReference type="PIRSF" id="PIRSF006487">
    <property type="entry name" value="GcvT"/>
    <property type="match status" value="1"/>
</dbReference>
<dbReference type="GO" id="GO:0005960">
    <property type="term" value="C:glycine cleavage complex"/>
    <property type="evidence" value="ECO:0007669"/>
    <property type="project" value="InterPro"/>
</dbReference>
<dbReference type="InterPro" id="IPR006222">
    <property type="entry name" value="GCVT_N"/>
</dbReference>
<evidence type="ECO:0000256" key="2">
    <source>
        <dbReference type="ARBA" id="ARBA00012616"/>
    </source>
</evidence>
<dbReference type="SUPFAM" id="SSF103025">
    <property type="entry name" value="Folate-binding domain"/>
    <property type="match status" value="1"/>
</dbReference>
<dbReference type="EMBL" id="UPPP01000088">
    <property type="protein sequence ID" value="VBB08350.1"/>
    <property type="molecule type" value="Genomic_DNA"/>
</dbReference>
<dbReference type="RefSeq" id="WP_207858010.1">
    <property type="nucleotide sequence ID" value="NZ_UPPP01000088.1"/>
</dbReference>
<evidence type="ECO:0000256" key="4">
    <source>
        <dbReference type="ARBA" id="ARBA00022679"/>
    </source>
</evidence>
<dbReference type="Gene3D" id="2.40.30.110">
    <property type="entry name" value="Aminomethyltransferase beta-barrel domains"/>
    <property type="match status" value="1"/>
</dbReference>
<dbReference type="PANTHER" id="PTHR43757:SF2">
    <property type="entry name" value="AMINOMETHYLTRANSFERASE, MITOCHONDRIAL"/>
    <property type="match status" value="1"/>
</dbReference>
<evidence type="ECO:0000256" key="5">
    <source>
        <dbReference type="ARBA" id="ARBA00031395"/>
    </source>
</evidence>